<proteinExistence type="predicted"/>
<accession>A0A844H6K3</accession>
<name>A0A844H6K3_9RHOB</name>
<dbReference type="OrthoDB" id="9789109at2"/>
<gene>
    <name evidence="1" type="ORF">GL279_17550</name>
</gene>
<dbReference type="PIRSF" id="PIRSF024492">
    <property type="entry name" value="UCP024492"/>
    <property type="match status" value="1"/>
</dbReference>
<dbReference type="PANTHER" id="PTHR39337">
    <property type="entry name" value="BLR5642 PROTEIN"/>
    <property type="match status" value="1"/>
</dbReference>
<dbReference type="Pfam" id="PF04343">
    <property type="entry name" value="DUF488"/>
    <property type="match status" value="1"/>
</dbReference>
<evidence type="ECO:0000313" key="2">
    <source>
        <dbReference type="Proteomes" id="UP000442533"/>
    </source>
</evidence>
<dbReference type="AlphaFoldDB" id="A0A844H6K3"/>
<dbReference type="Proteomes" id="UP000442533">
    <property type="component" value="Unassembled WGS sequence"/>
</dbReference>
<sequence length="177" mass="18622">MTIGHSDRSIGAFIALLVENRVGHVADVRKLPGSRAQPQFDGPALAAALAGAGIGYGHLPALGGLRGRAPQVAPAVDGFWQNRSFHNYADYALSPAFRAGLQELLAEGQAQICAIMCAEAVWWRCHRRIIADYLIAGGHEVFHIMGPGRVEPARLTPGAQPQPDGRVLYPAGGAAGA</sequence>
<dbReference type="EMBL" id="WMIF01000037">
    <property type="protein sequence ID" value="MTH36402.1"/>
    <property type="molecule type" value="Genomic_DNA"/>
</dbReference>
<comment type="caution">
    <text evidence="1">The sequence shown here is derived from an EMBL/GenBank/DDBJ whole genome shotgun (WGS) entry which is preliminary data.</text>
</comment>
<evidence type="ECO:0000313" key="1">
    <source>
        <dbReference type="EMBL" id="MTH36402.1"/>
    </source>
</evidence>
<reference evidence="1 2" key="1">
    <citation type="submission" date="2019-11" db="EMBL/GenBank/DDBJ databases">
        <authorList>
            <person name="Dong K."/>
        </authorList>
    </citation>
    <scope>NUCLEOTIDE SEQUENCE [LARGE SCALE GENOMIC DNA]</scope>
    <source>
        <strain evidence="1 2">JCM 17370</strain>
    </source>
</reference>
<organism evidence="1 2">
    <name type="scientific">Paracoccus limosus</name>
    <dbReference type="NCBI Taxonomy" id="913252"/>
    <lineage>
        <taxon>Bacteria</taxon>
        <taxon>Pseudomonadati</taxon>
        <taxon>Pseudomonadota</taxon>
        <taxon>Alphaproteobacteria</taxon>
        <taxon>Rhodobacterales</taxon>
        <taxon>Paracoccaceae</taxon>
        <taxon>Paracoccus</taxon>
    </lineage>
</organism>
<dbReference type="PANTHER" id="PTHR39337:SF1">
    <property type="entry name" value="BLR5642 PROTEIN"/>
    <property type="match status" value="1"/>
</dbReference>
<keyword evidence="2" id="KW-1185">Reference proteome</keyword>
<dbReference type="InterPro" id="IPR007438">
    <property type="entry name" value="DUF488"/>
</dbReference>
<dbReference type="InterPro" id="IPR014519">
    <property type="entry name" value="UCP024492"/>
</dbReference>
<dbReference type="RefSeq" id="WP_155065917.1">
    <property type="nucleotide sequence ID" value="NZ_WMIF01000037.1"/>
</dbReference>
<protein>
    <submittedName>
        <fullName evidence="1">DUF488 family protein</fullName>
    </submittedName>
</protein>